<dbReference type="SUPFAM" id="SSF49854">
    <property type="entry name" value="Spermadhesin, CUB domain"/>
    <property type="match status" value="2"/>
</dbReference>
<organism evidence="8 9">
    <name type="scientific">Ramazzottius varieornatus</name>
    <name type="common">Water bear</name>
    <name type="synonym">Tardigrade</name>
    <dbReference type="NCBI Taxonomy" id="947166"/>
    <lineage>
        <taxon>Eukaryota</taxon>
        <taxon>Metazoa</taxon>
        <taxon>Ecdysozoa</taxon>
        <taxon>Tardigrada</taxon>
        <taxon>Eutardigrada</taxon>
        <taxon>Parachela</taxon>
        <taxon>Hypsibioidea</taxon>
        <taxon>Ramazzottiidae</taxon>
        <taxon>Ramazzottius</taxon>
    </lineage>
</organism>
<dbReference type="OrthoDB" id="6149709at2759"/>
<comment type="caution">
    <text evidence="5">Lacks conserved residue(s) required for the propagation of feature annotation.</text>
</comment>
<reference evidence="8 9" key="1">
    <citation type="journal article" date="2016" name="Nat. Commun.">
        <title>Extremotolerant tardigrade genome and improved radiotolerance of human cultured cells by tardigrade-unique protein.</title>
        <authorList>
            <person name="Hashimoto T."/>
            <person name="Horikawa D.D."/>
            <person name="Saito Y."/>
            <person name="Kuwahara H."/>
            <person name="Kozuka-Hata H."/>
            <person name="Shin-I T."/>
            <person name="Minakuchi Y."/>
            <person name="Ohishi K."/>
            <person name="Motoyama A."/>
            <person name="Aizu T."/>
            <person name="Enomoto A."/>
            <person name="Kondo K."/>
            <person name="Tanaka S."/>
            <person name="Hara Y."/>
            <person name="Koshikawa S."/>
            <person name="Sagara H."/>
            <person name="Miura T."/>
            <person name="Yokobori S."/>
            <person name="Miyagawa K."/>
            <person name="Suzuki Y."/>
            <person name="Kubo T."/>
            <person name="Oyama M."/>
            <person name="Kohara Y."/>
            <person name="Fujiyama A."/>
            <person name="Arakawa K."/>
            <person name="Katayama T."/>
            <person name="Toyoda A."/>
            <person name="Kunieda T."/>
        </authorList>
    </citation>
    <scope>NUCLEOTIDE SEQUENCE [LARGE SCALE GENOMIC DNA]</scope>
    <source>
        <strain evidence="8 9">YOKOZUNA-1</strain>
    </source>
</reference>
<feature type="domain" description="CUB" evidence="7">
    <location>
        <begin position="53"/>
        <end position="172"/>
    </location>
</feature>
<evidence type="ECO:0000313" key="8">
    <source>
        <dbReference type="EMBL" id="GAV06882.1"/>
    </source>
</evidence>
<evidence type="ECO:0000313" key="9">
    <source>
        <dbReference type="Proteomes" id="UP000186922"/>
    </source>
</evidence>
<dbReference type="FunFam" id="2.60.120.290:FF:000003">
    <property type="entry name" value="Neuropilin"/>
    <property type="match status" value="1"/>
</dbReference>
<name>A0A1D1VZS5_RAMVA</name>
<evidence type="ECO:0000256" key="4">
    <source>
        <dbReference type="ARBA" id="ARBA00023180"/>
    </source>
</evidence>
<dbReference type="SMART" id="SM00042">
    <property type="entry name" value="CUB"/>
    <property type="match status" value="2"/>
</dbReference>
<evidence type="ECO:0000256" key="3">
    <source>
        <dbReference type="ARBA" id="ARBA00023157"/>
    </source>
</evidence>
<keyword evidence="3" id="KW-1015">Disulfide bond</keyword>
<keyword evidence="6" id="KW-1133">Transmembrane helix</keyword>
<accession>A0A1D1VZS5</accession>
<dbReference type="STRING" id="947166.A0A1D1VZS5"/>
<sequence length="333" mass="37063">MTGTSLLARNPVHLLVKHPKVCYSSFFLAIKMNTASAVIVVLVAAIGQVRGQCGGTYTNLYTDTVYHWSPNYPYNYPNNARCDMIFEHNSTGAYGWEFNTVGYFNIDGPVGNICYDYVRIVETVNGRESVLGVFCGTNGPRYLRSQTSKVTVQFRSDGSGQRQGFNISATPYGLCGGQFNLAASNSLRFVSPNHPQLYPNNALCTYTITAPPNRNISFMAEYFNLEQSLNCNFDYLRFNETVRGWGVEMGRFCGTNGPYWLKSSSNRVTATFRSDATGQSYGFKVVAYSVLGRANGSLRAKEPIRLESRAPQYRAIAQKVPSTYQHIAVKLRS</sequence>
<gene>
    <name evidence="8" type="primary">RvY_16795</name>
    <name evidence="8" type="synonym">RvY_16795.1</name>
    <name evidence="8" type="ORF">RvY_16795-1</name>
</gene>
<dbReference type="CDD" id="cd00041">
    <property type="entry name" value="CUB"/>
    <property type="match status" value="2"/>
</dbReference>
<keyword evidence="1" id="KW-0732">Signal</keyword>
<keyword evidence="4" id="KW-0325">Glycoprotein</keyword>
<keyword evidence="6" id="KW-0812">Transmembrane</keyword>
<evidence type="ECO:0000256" key="2">
    <source>
        <dbReference type="ARBA" id="ARBA00022737"/>
    </source>
</evidence>
<keyword evidence="2" id="KW-0677">Repeat</keyword>
<keyword evidence="6" id="KW-0472">Membrane</keyword>
<feature type="transmembrane region" description="Helical" evidence="6">
    <location>
        <begin position="21"/>
        <end position="46"/>
    </location>
</feature>
<evidence type="ECO:0000259" key="7">
    <source>
        <dbReference type="PROSITE" id="PS01180"/>
    </source>
</evidence>
<dbReference type="InterPro" id="IPR000859">
    <property type="entry name" value="CUB_dom"/>
</dbReference>
<dbReference type="InterPro" id="IPR035914">
    <property type="entry name" value="Sperma_CUB_dom_sf"/>
</dbReference>
<dbReference type="Proteomes" id="UP000186922">
    <property type="component" value="Unassembled WGS sequence"/>
</dbReference>
<dbReference type="Pfam" id="PF00431">
    <property type="entry name" value="CUB"/>
    <property type="match status" value="2"/>
</dbReference>
<dbReference type="EMBL" id="BDGG01000014">
    <property type="protein sequence ID" value="GAV06882.1"/>
    <property type="molecule type" value="Genomic_DNA"/>
</dbReference>
<dbReference type="PANTHER" id="PTHR24251">
    <property type="entry name" value="OVOCHYMASE-RELATED"/>
    <property type="match status" value="1"/>
</dbReference>
<dbReference type="AlphaFoldDB" id="A0A1D1VZS5"/>
<evidence type="ECO:0000256" key="5">
    <source>
        <dbReference type="PROSITE-ProRule" id="PRU00059"/>
    </source>
</evidence>
<proteinExistence type="predicted"/>
<comment type="caution">
    <text evidence="8">The sequence shown here is derived from an EMBL/GenBank/DDBJ whole genome shotgun (WGS) entry which is preliminary data.</text>
</comment>
<protein>
    <recommendedName>
        <fullName evidence="7">CUB domain-containing protein</fullName>
    </recommendedName>
</protein>
<evidence type="ECO:0000256" key="1">
    <source>
        <dbReference type="ARBA" id="ARBA00022729"/>
    </source>
</evidence>
<dbReference type="PROSITE" id="PS01180">
    <property type="entry name" value="CUB"/>
    <property type="match status" value="2"/>
</dbReference>
<feature type="domain" description="CUB" evidence="7">
    <location>
        <begin position="175"/>
        <end position="290"/>
    </location>
</feature>
<dbReference type="Gene3D" id="2.60.120.290">
    <property type="entry name" value="Spermadhesin, CUB domain"/>
    <property type="match status" value="2"/>
</dbReference>
<keyword evidence="9" id="KW-1185">Reference proteome</keyword>
<evidence type="ECO:0000256" key="6">
    <source>
        <dbReference type="SAM" id="Phobius"/>
    </source>
</evidence>